<dbReference type="GO" id="GO:0005524">
    <property type="term" value="F:ATP binding"/>
    <property type="evidence" value="ECO:0007669"/>
    <property type="project" value="UniProtKB-UniRule"/>
</dbReference>
<evidence type="ECO:0000256" key="5">
    <source>
        <dbReference type="ARBA" id="ARBA00022741"/>
    </source>
</evidence>
<feature type="binding site" evidence="8">
    <location>
        <position position="110"/>
    </location>
    <ligand>
        <name>ATP</name>
        <dbReference type="ChEBI" id="CHEBI:30616"/>
    </ligand>
</feature>
<dbReference type="Pfam" id="PF02696">
    <property type="entry name" value="SelO"/>
    <property type="match status" value="1"/>
</dbReference>
<comment type="catalytic activity">
    <reaction evidence="8">
        <text>L-tyrosyl-[protein] + ATP = O-(5'-adenylyl)-L-tyrosyl-[protein] + diphosphate</text>
        <dbReference type="Rhea" id="RHEA:54288"/>
        <dbReference type="Rhea" id="RHEA-COMP:10136"/>
        <dbReference type="Rhea" id="RHEA-COMP:13846"/>
        <dbReference type="ChEBI" id="CHEBI:30616"/>
        <dbReference type="ChEBI" id="CHEBI:33019"/>
        <dbReference type="ChEBI" id="CHEBI:46858"/>
        <dbReference type="ChEBI" id="CHEBI:83624"/>
        <dbReference type="EC" id="2.7.7.108"/>
    </reaction>
</comment>
<evidence type="ECO:0000256" key="1">
    <source>
        <dbReference type="ARBA" id="ARBA00009747"/>
    </source>
</evidence>
<keyword evidence="10" id="KW-1185">Reference proteome</keyword>
<dbReference type="STRING" id="1458307.OSB_19280"/>
<comment type="catalytic activity">
    <reaction evidence="8">
        <text>L-histidyl-[protein] + UTP = N(tele)-(5'-uridylyl)-L-histidyl-[protein] + diphosphate</text>
        <dbReference type="Rhea" id="RHEA:83891"/>
        <dbReference type="Rhea" id="RHEA-COMP:9745"/>
        <dbReference type="Rhea" id="RHEA-COMP:20239"/>
        <dbReference type="ChEBI" id="CHEBI:29979"/>
        <dbReference type="ChEBI" id="CHEBI:33019"/>
        <dbReference type="ChEBI" id="CHEBI:46398"/>
        <dbReference type="ChEBI" id="CHEBI:233474"/>
    </reaction>
</comment>
<evidence type="ECO:0000256" key="3">
    <source>
        <dbReference type="ARBA" id="ARBA00022695"/>
    </source>
</evidence>
<name>A0A0K0Y665_9RHOB</name>
<proteinExistence type="inferred from homology"/>
<accession>A0A0K0Y665</accession>
<dbReference type="Proteomes" id="UP000067444">
    <property type="component" value="Chromosome"/>
</dbReference>
<dbReference type="RefSeq" id="WP_049834767.1">
    <property type="nucleotide sequence ID" value="NZ_CP012160.1"/>
</dbReference>
<keyword evidence="6 8" id="KW-0067">ATP-binding</keyword>
<keyword evidence="2 8" id="KW-0808">Transferase</keyword>
<feature type="binding site" evidence="8">
    <location>
        <position position="91"/>
    </location>
    <ligand>
        <name>ATP</name>
        <dbReference type="ChEBI" id="CHEBI:30616"/>
    </ligand>
</feature>
<feature type="binding site" evidence="8">
    <location>
        <position position="256"/>
    </location>
    <ligand>
        <name>Mg(2+)</name>
        <dbReference type="ChEBI" id="CHEBI:18420"/>
    </ligand>
</feature>
<dbReference type="EC" id="2.7.7.108" evidence="8"/>
<dbReference type="HAMAP" id="MF_00692">
    <property type="entry name" value="SelO"/>
    <property type="match status" value="1"/>
</dbReference>
<feature type="binding site" evidence="8">
    <location>
        <position position="181"/>
    </location>
    <ligand>
        <name>ATP</name>
        <dbReference type="ChEBI" id="CHEBI:30616"/>
    </ligand>
</feature>
<dbReference type="GO" id="GO:0030145">
    <property type="term" value="F:manganese ion binding"/>
    <property type="evidence" value="ECO:0007669"/>
    <property type="project" value="UniProtKB-UniRule"/>
</dbReference>
<evidence type="ECO:0000256" key="8">
    <source>
        <dbReference type="HAMAP-Rule" id="MF_00692"/>
    </source>
</evidence>
<comment type="catalytic activity">
    <reaction evidence="8">
        <text>L-seryl-[protein] + UTP = O-(5'-uridylyl)-L-seryl-[protein] + diphosphate</text>
        <dbReference type="Rhea" id="RHEA:64604"/>
        <dbReference type="Rhea" id="RHEA-COMP:9863"/>
        <dbReference type="Rhea" id="RHEA-COMP:16635"/>
        <dbReference type="ChEBI" id="CHEBI:29999"/>
        <dbReference type="ChEBI" id="CHEBI:33019"/>
        <dbReference type="ChEBI" id="CHEBI:46398"/>
        <dbReference type="ChEBI" id="CHEBI:156051"/>
    </reaction>
</comment>
<feature type="binding site" evidence="8">
    <location>
        <position position="122"/>
    </location>
    <ligand>
        <name>ATP</name>
        <dbReference type="ChEBI" id="CHEBI:30616"/>
    </ligand>
</feature>
<dbReference type="PATRIC" id="fig|1458307.3.peg.1943"/>
<evidence type="ECO:0000256" key="4">
    <source>
        <dbReference type="ARBA" id="ARBA00022723"/>
    </source>
</evidence>
<gene>
    <name evidence="8" type="primary">ydiU</name>
    <name evidence="8" type="synonym">selO</name>
    <name evidence="9" type="ORF">OSB_19280</name>
</gene>
<dbReference type="GO" id="GO:0000287">
    <property type="term" value="F:magnesium ion binding"/>
    <property type="evidence" value="ECO:0007669"/>
    <property type="project" value="UniProtKB-UniRule"/>
</dbReference>
<evidence type="ECO:0000256" key="2">
    <source>
        <dbReference type="ARBA" id="ARBA00022679"/>
    </source>
</evidence>
<feature type="binding site" evidence="8">
    <location>
        <position position="174"/>
    </location>
    <ligand>
        <name>ATP</name>
        <dbReference type="ChEBI" id="CHEBI:30616"/>
    </ligand>
</feature>
<sequence>MPLTIPFDTTYLSLPDRFYSEVAAAPASAPQLIAFNRDLATELGLDIADMSDADAANIFSGNDVPSNAVPFAQVYAGHQFGGFSPRLGDGRAMHLGEIDGPAGRVDIQLKGSGPTPYSRNGDGRAWVGPVLREYLMSCAMQALDIPTTKALAAVLTGDPVLREQGRLPGAVLTRVAASHIRVGTFQYFAAQRDVEALHLLTDYTIQRHYPDATDPLQLFEMVMQKQATLVAKWMSVGFIHGVMNTDNVQIAGETIDYGPCAFMDVYHPDTVFSSIDRQGRYAYSNQGPITHWNLAQLATSLVQILPDTDKAIADFTAILDRFPALFEDEWAKAFAPKLGLAPSDETTLLAKDLLALMAEKGADFTNTFSTLDETQTLYPDWHARWRAAAPDDALWQKTNPQIIPRTHKIEQAIQAATHGDFDPFHEMLDAVKSPFTPNAAYAQPPKEAEKVHQTFCGT</sequence>
<dbReference type="PANTHER" id="PTHR32057:SF14">
    <property type="entry name" value="PROTEIN ADENYLYLTRANSFERASE SELO, MITOCHONDRIAL"/>
    <property type="match status" value="1"/>
</dbReference>
<comment type="function">
    <text evidence="8">Nucleotidyltransferase involved in the post-translational modification of proteins. It can catalyze the addition of adenosine monophosphate (AMP) or uridine monophosphate (UMP) to a protein, resulting in modifications known as AMPylation and UMPylation.</text>
</comment>
<comment type="catalytic activity">
    <reaction evidence="8">
        <text>L-threonyl-[protein] + ATP = 3-O-(5'-adenylyl)-L-threonyl-[protein] + diphosphate</text>
        <dbReference type="Rhea" id="RHEA:54292"/>
        <dbReference type="Rhea" id="RHEA-COMP:11060"/>
        <dbReference type="Rhea" id="RHEA-COMP:13847"/>
        <dbReference type="ChEBI" id="CHEBI:30013"/>
        <dbReference type="ChEBI" id="CHEBI:30616"/>
        <dbReference type="ChEBI" id="CHEBI:33019"/>
        <dbReference type="ChEBI" id="CHEBI:138113"/>
        <dbReference type="EC" id="2.7.7.108"/>
    </reaction>
</comment>
<evidence type="ECO:0000256" key="7">
    <source>
        <dbReference type="ARBA" id="ARBA00022842"/>
    </source>
</evidence>
<evidence type="ECO:0000256" key="6">
    <source>
        <dbReference type="ARBA" id="ARBA00022840"/>
    </source>
</evidence>
<feature type="binding site" evidence="8">
    <location>
        <position position="247"/>
    </location>
    <ligand>
        <name>Mg(2+)</name>
        <dbReference type="ChEBI" id="CHEBI:18420"/>
    </ligand>
</feature>
<feature type="binding site" evidence="8">
    <location>
        <position position="123"/>
    </location>
    <ligand>
        <name>ATP</name>
        <dbReference type="ChEBI" id="CHEBI:30616"/>
    </ligand>
</feature>
<comment type="cofactor">
    <cofactor evidence="8">
        <name>Mg(2+)</name>
        <dbReference type="ChEBI" id="CHEBI:18420"/>
    </cofactor>
    <cofactor evidence="8">
        <name>Mn(2+)</name>
        <dbReference type="ChEBI" id="CHEBI:29035"/>
    </cofactor>
</comment>
<feature type="binding site" evidence="8">
    <location>
        <position position="90"/>
    </location>
    <ligand>
        <name>ATP</name>
        <dbReference type="ChEBI" id="CHEBI:30616"/>
    </ligand>
</feature>
<comment type="catalytic activity">
    <reaction evidence="8">
        <text>L-tyrosyl-[protein] + UTP = O-(5'-uridylyl)-L-tyrosyl-[protein] + diphosphate</text>
        <dbReference type="Rhea" id="RHEA:83887"/>
        <dbReference type="Rhea" id="RHEA-COMP:10136"/>
        <dbReference type="Rhea" id="RHEA-COMP:20238"/>
        <dbReference type="ChEBI" id="CHEBI:33019"/>
        <dbReference type="ChEBI" id="CHEBI:46398"/>
        <dbReference type="ChEBI" id="CHEBI:46858"/>
        <dbReference type="ChEBI" id="CHEBI:90602"/>
    </reaction>
</comment>
<organism evidence="9 10">
    <name type="scientific">Octadecabacter temperatus</name>
    <dbReference type="NCBI Taxonomy" id="1458307"/>
    <lineage>
        <taxon>Bacteria</taxon>
        <taxon>Pseudomonadati</taxon>
        <taxon>Pseudomonadota</taxon>
        <taxon>Alphaproteobacteria</taxon>
        <taxon>Rhodobacterales</taxon>
        <taxon>Roseobacteraceae</taxon>
        <taxon>Octadecabacter</taxon>
    </lineage>
</organism>
<dbReference type="KEGG" id="otm:OSB_19280"/>
<feature type="binding site" evidence="8">
    <location>
        <position position="256"/>
    </location>
    <ligand>
        <name>ATP</name>
        <dbReference type="ChEBI" id="CHEBI:30616"/>
    </ligand>
</feature>
<dbReference type="AlphaFoldDB" id="A0A0K0Y665"/>
<comment type="similarity">
    <text evidence="1 8">Belongs to the SELO family.</text>
</comment>
<protein>
    <recommendedName>
        <fullName evidence="8">Protein nucleotidyltransferase YdiU</fullName>
        <ecNumber evidence="8">2.7.7.-</ecNumber>
    </recommendedName>
    <alternativeName>
        <fullName evidence="8">Protein adenylyltransferase YdiU</fullName>
        <ecNumber evidence="8">2.7.7.108</ecNumber>
    </alternativeName>
    <alternativeName>
        <fullName evidence="8">Protein uridylyltransferase YdiU</fullName>
        <ecNumber evidence="8">2.7.7.-</ecNumber>
    </alternativeName>
</protein>
<keyword evidence="4 8" id="KW-0479">Metal-binding</keyword>
<dbReference type="InterPro" id="IPR003846">
    <property type="entry name" value="SelO"/>
</dbReference>
<evidence type="ECO:0000313" key="9">
    <source>
        <dbReference type="EMBL" id="AKS46468.1"/>
    </source>
</evidence>
<feature type="binding site" evidence="8">
    <location>
        <position position="88"/>
    </location>
    <ligand>
        <name>ATP</name>
        <dbReference type="ChEBI" id="CHEBI:30616"/>
    </ligand>
</feature>
<keyword evidence="5 8" id="KW-0547">Nucleotide-binding</keyword>
<keyword evidence="7 8" id="KW-0460">Magnesium</keyword>
<keyword evidence="8" id="KW-0464">Manganese</keyword>
<dbReference type="OrthoDB" id="9776281at2"/>
<feature type="active site" description="Proton acceptor" evidence="8">
    <location>
        <position position="246"/>
    </location>
</feature>
<dbReference type="GO" id="GO:0070733">
    <property type="term" value="F:AMPylase activity"/>
    <property type="evidence" value="ECO:0007669"/>
    <property type="project" value="UniProtKB-EC"/>
</dbReference>
<keyword evidence="3 8" id="KW-0548">Nucleotidyltransferase</keyword>
<dbReference type="PANTHER" id="PTHR32057">
    <property type="entry name" value="PROTEIN ADENYLYLTRANSFERASE SELO, MITOCHONDRIAL"/>
    <property type="match status" value="1"/>
</dbReference>
<dbReference type="EC" id="2.7.7.-" evidence="8"/>
<comment type="catalytic activity">
    <reaction evidence="8">
        <text>L-seryl-[protein] + ATP = 3-O-(5'-adenylyl)-L-seryl-[protein] + diphosphate</text>
        <dbReference type="Rhea" id="RHEA:58120"/>
        <dbReference type="Rhea" id="RHEA-COMP:9863"/>
        <dbReference type="Rhea" id="RHEA-COMP:15073"/>
        <dbReference type="ChEBI" id="CHEBI:29999"/>
        <dbReference type="ChEBI" id="CHEBI:30616"/>
        <dbReference type="ChEBI" id="CHEBI:33019"/>
        <dbReference type="ChEBI" id="CHEBI:142516"/>
        <dbReference type="EC" id="2.7.7.108"/>
    </reaction>
</comment>
<reference evidence="9 10" key="1">
    <citation type="journal article" date="2015" name="Genome Announc.">
        <title>Closed Genome Sequence of Octadecabacter temperatus SB1, the First Mesophilic Species of the Genus Octadecabacter.</title>
        <authorList>
            <person name="Voget S."/>
            <person name="Billerbeck S."/>
            <person name="Simon M."/>
            <person name="Daniel R."/>
        </authorList>
    </citation>
    <scope>NUCLEOTIDE SEQUENCE [LARGE SCALE GENOMIC DNA]</scope>
    <source>
        <strain evidence="9 10">SB1</strain>
    </source>
</reference>
<evidence type="ECO:0000313" key="10">
    <source>
        <dbReference type="Proteomes" id="UP000067444"/>
    </source>
</evidence>
<dbReference type="NCBIfam" id="NF000658">
    <property type="entry name" value="PRK00029.1"/>
    <property type="match status" value="1"/>
</dbReference>
<dbReference type="EMBL" id="CP012160">
    <property type="protein sequence ID" value="AKS46468.1"/>
    <property type="molecule type" value="Genomic_DNA"/>
</dbReference>